<feature type="non-terminal residue" evidence="1">
    <location>
        <position position="156"/>
    </location>
</feature>
<dbReference type="AlphaFoldDB" id="A0ABD2PTN6"/>
<evidence type="ECO:0000313" key="1">
    <source>
        <dbReference type="EMBL" id="KAL3310790.1"/>
    </source>
</evidence>
<keyword evidence="2" id="KW-1185">Reference proteome</keyword>
<dbReference type="EMBL" id="JBJKFK010002651">
    <property type="protein sequence ID" value="KAL3310790.1"/>
    <property type="molecule type" value="Genomic_DNA"/>
</dbReference>
<accession>A0ABD2PTN6</accession>
<reference evidence="1 2" key="1">
    <citation type="submission" date="2024-11" db="EMBL/GenBank/DDBJ databases">
        <title>Adaptive evolution of stress response genes in parasites aligns with host niche diversity.</title>
        <authorList>
            <person name="Hahn C."/>
            <person name="Resl P."/>
        </authorList>
    </citation>
    <scope>NUCLEOTIDE SEQUENCE [LARGE SCALE GENOMIC DNA]</scope>
    <source>
        <strain evidence="1">EGGRZ-B1_66</strain>
        <tissue evidence="1">Body</tissue>
    </source>
</reference>
<comment type="caution">
    <text evidence="1">The sequence shown here is derived from an EMBL/GenBank/DDBJ whole genome shotgun (WGS) entry which is preliminary data.</text>
</comment>
<organism evidence="1 2">
    <name type="scientific">Cichlidogyrus casuarinus</name>
    <dbReference type="NCBI Taxonomy" id="1844966"/>
    <lineage>
        <taxon>Eukaryota</taxon>
        <taxon>Metazoa</taxon>
        <taxon>Spiralia</taxon>
        <taxon>Lophotrochozoa</taxon>
        <taxon>Platyhelminthes</taxon>
        <taxon>Monogenea</taxon>
        <taxon>Monopisthocotylea</taxon>
        <taxon>Dactylogyridea</taxon>
        <taxon>Ancyrocephalidae</taxon>
        <taxon>Cichlidogyrus</taxon>
    </lineage>
</organism>
<name>A0ABD2PTN6_9PLAT</name>
<evidence type="ECO:0000313" key="2">
    <source>
        <dbReference type="Proteomes" id="UP001626550"/>
    </source>
</evidence>
<proteinExistence type="predicted"/>
<gene>
    <name evidence="1" type="ORF">Ciccas_010636</name>
</gene>
<sequence>MPPEPQTETQARIFLPCVSSCPSISLSSLTTSYPSTVAEWLDKQPDLAQTIEICTSEQKEPCLRFPVDKCGVAQKLHQLFATLHKFATKDEETLIAKTLDVLTVELSTADLLSTSFDCSFDQVSITLDSTSQRLKLSSSNLSQLSNAVYDLASKTH</sequence>
<dbReference type="Proteomes" id="UP001626550">
    <property type="component" value="Unassembled WGS sequence"/>
</dbReference>
<protein>
    <submittedName>
        <fullName evidence="1">Uncharacterized protein</fullName>
    </submittedName>
</protein>